<name>A0A2J6RGY8_HYAVF</name>
<evidence type="ECO:0000256" key="1">
    <source>
        <dbReference type="ARBA" id="ARBA00004123"/>
    </source>
</evidence>
<reference evidence="7 8" key="1">
    <citation type="submission" date="2016-04" db="EMBL/GenBank/DDBJ databases">
        <title>A degradative enzymes factory behind the ericoid mycorrhizal symbiosis.</title>
        <authorList>
            <consortium name="DOE Joint Genome Institute"/>
            <person name="Martino E."/>
            <person name="Morin E."/>
            <person name="Grelet G."/>
            <person name="Kuo A."/>
            <person name="Kohler A."/>
            <person name="Daghino S."/>
            <person name="Barry K."/>
            <person name="Choi C."/>
            <person name="Cichocki N."/>
            <person name="Clum A."/>
            <person name="Copeland A."/>
            <person name="Hainaut M."/>
            <person name="Haridas S."/>
            <person name="Labutti K."/>
            <person name="Lindquist E."/>
            <person name="Lipzen A."/>
            <person name="Khouja H.-R."/>
            <person name="Murat C."/>
            <person name="Ohm R."/>
            <person name="Olson A."/>
            <person name="Spatafora J."/>
            <person name="Veneault-Fourrey C."/>
            <person name="Henrissat B."/>
            <person name="Grigoriev I."/>
            <person name="Martin F."/>
            <person name="Perotto S."/>
        </authorList>
    </citation>
    <scope>NUCLEOTIDE SEQUENCE [LARGE SCALE GENOMIC DNA]</scope>
    <source>
        <strain evidence="7 8">F</strain>
    </source>
</reference>
<proteinExistence type="predicted"/>
<dbReference type="STRING" id="1149755.A0A2J6RGY8"/>
<gene>
    <name evidence="7" type="ORF">L207DRAFT_532050</name>
</gene>
<evidence type="ECO:0000256" key="3">
    <source>
        <dbReference type="ARBA" id="ARBA00023125"/>
    </source>
</evidence>
<feature type="coiled-coil region" evidence="6">
    <location>
        <begin position="55"/>
        <end position="82"/>
    </location>
</feature>
<comment type="subcellular location">
    <subcellularLocation>
        <location evidence="1">Nucleus</location>
    </subcellularLocation>
</comment>
<accession>A0A2J6RGY8</accession>
<dbReference type="GO" id="GO:0000976">
    <property type="term" value="F:transcription cis-regulatory region binding"/>
    <property type="evidence" value="ECO:0007669"/>
    <property type="project" value="TreeGrafter"/>
</dbReference>
<dbReference type="GO" id="GO:0008270">
    <property type="term" value="F:zinc ion binding"/>
    <property type="evidence" value="ECO:0007669"/>
    <property type="project" value="InterPro"/>
</dbReference>
<dbReference type="CDD" id="cd00067">
    <property type="entry name" value="GAL4"/>
    <property type="match status" value="1"/>
</dbReference>
<dbReference type="CDD" id="cd12148">
    <property type="entry name" value="fungal_TF_MHR"/>
    <property type="match status" value="1"/>
</dbReference>
<evidence type="ECO:0000256" key="2">
    <source>
        <dbReference type="ARBA" id="ARBA00023015"/>
    </source>
</evidence>
<keyword evidence="6" id="KW-0175">Coiled coil</keyword>
<dbReference type="PANTHER" id="PTHR31845:SF10">
    <property type="entry name" value="ZN(II)2CYS6 TRANSCRIPTION FACTOR (EUROFUNG)"/>
    <property type="match status" value="1"/>
</dbReference>
<dbReference type="EMBL" id="KZ613949">
    <property type="protein sequence ID" value="PMD37794.1"/>
    <property type="molecule type" value="Genomic_DNA"/>
</dbReference>
<dbReference type="InterPro" id="IPR001138">
    <property type="entry name" value="Zn2Cys6_DnaBD"/>
</dbReference>
<keyword evidence="3" id="KW-0238">DNA-binding</keyword>
<dbReference type="GO" id="GO:0000981">
    <property type="term" value="F:DNA-binding transcription factor activity, RNA polymerase II-specific"/>
    <property type="evidence" value="ECO:0007669"/>
    <property type="project" value="InterPro"/>
</dbReference>
<evidence type="ECO:0000256" key="4">
    <source>
        <dbReference type="ARBA" id="ARBA00023163"/>
    </source>
</evidence>
<evidence type="ECO:0008006" key="9">
    <source>
        <dbReference type="Google" id="ProtNLM"/>
    </source>
</evidence>
<keyword evidence="5" id="KW-0539">Nucleus</keyword>
<keyword evidence="2" id="KW-0805">Transcription regulation</keyword>
<keyword evidence="8" id="KW-1185">Reference proteome</keyword>
<dbReference type="Proteomes" id="UP000235786">
    <property type="component" value="Unassembled WGS sequence"/>
</dbReference>
<dbReference type="AlphaFoldDB" id="A0A2J6RGY8"/>
<keyword evidence="4" id="KW-0804">Transcription</keyword>
<dbReference type="InterPro" id="IPR036864">
    <property type="entry name" value="Zn2-C6_fun-type_DNA-bd_sf"/>
</dbReference>
<dbReference type="OrthoDB" id="5226580at2759"/>
<dbReference type="GO" id="GO:0005634">
    <property type="term" value="C:nucleus"/>
    <property type="evidence" value="ECO:0007669"/>
    <property type="project" value="UniProtKB-SubCell"/>
</dbReference>
<dbReference type="PANTHER" id="PTHR31845">
    <property type="entry name" value="FINGER DOMAIN PROTEIN, PUTATIVE-RELATED"/>
    <property type="match status" value="1"/>
</dbReference>
<protein>
    <recommendedName>
        <fullName evidence="9">Zn(2)-C6 fungal-type domain-containing protein</fullName>
    </recommendedName>
</protein>
<sequence>MSDVSRAREPKACRSCANAKVRCEQEDGGGICKRGWRCRRLNKSCVVQNPGAHKRQKQKSDVARLEQKLDSMTALLAASQRLSGSIDVSPGQVQAQPVLPVSPAVSSIIEEVLPIEDEAELLFDMFRRYMAPQFPFVVIPFDMTAVALRQKKPFLHLVIMMVSFQGEASRQLALGIKVKEYISNAIIMRSEKSLDLLQGLLVAVAWYHFQIKLGNQLTNIVYLMLALVTDMSLNISSRKHSVSPHLYLEAVTKMRPLQTDHTLEERRAFLGCFYITAIVSMCSKDIDPLRYTDYTKECCRVIAEAGEYPTDQYLVSLVQMHNMTDRINRMLSCDESEPLGAILSAPLGMCIQLLEKELEAIKTTILPETPENTSLLIHHHTLSIWLHEVALHPHIPPSRYGTYTTTRLHILFSCLTSTSAFFQDFLSLPDATYITMPYFFTAHFLHAFLILSKLLLFQHPAWDRQYVASVLDLPSIIETIIAKADANIQRPGIHHVPEIFRLLAPRLRVFKEFHVLWKAQSEGEGVDQGEGDALTNERLQEMIEDLALQFPGDASWQDFMFG</sequence>
<dbReference type="InterPro" id="IPR051089">
    <property type="entry name" value="prtT"/>
</dbReference>
<organism evidence="7 8">
    <name type="scientific">Hyaloscypha variabilis (strain UAMH 11265 / GT02V1 / F)</name>
    <name type="common">Meliniomyces variabilis</name>
    <dbReference type="NCBI Taxonomy" id="1149755"/>
    <lineage>
        <taxon>Eukaryota</taxon>
        <taxon>Fungi</taxon>
        <taxon>Dikarya</taxon>
        <taxon>Ascomycota</taxon>
        <taxon>Pezizomycotina</taxon>
        <taxon>Leotiomycetes</taxon>
        <taxon>Helotiales</taxon>
        <taxon>Hyaloscyphaceae</taxon>
        <taxon>Hyaloscypha</taxon>
        <taxon>Hyaloscypha variabilis</taxon>
    </lineage>
</organism>
<evidence type="ECO:0000313" key="7">
    <source>
        <dbReference type="EMBL" id="PMD37794.1"/>
    </source>
</evidence>
<evidence type="ECO:0000256" key="5">
    <source>
        <dbReference type="ARBA" id="ARBA00023242"/>
    </source>
</evidence>
<evidence type="ECO:0000256" key="6">
    <source>
        <dbReference type="SAM" id="Coils"/>
    </source>
</evidence>
<dbReference type="Gene3D" id="4.10.240.10">
    <property type="entry name" value="Zn(2)-C6 fungal-type DNA-binding domain"/>
    <property type="match status" value="1"/>
</dbReference>
<evidence type="ECO:0000313" key="8">
    <source>
        <dbReference type="Proteomes" id="UP000235786"/>
    </source>
</evidence>